<proteinExistence type="predicted"/>
<reference evidence="1 2" key="1">
    <citation type="submission" date="2021-06" db="EMBL/GenBank/DDBJ databases">
        <authorList>
            <person name="Palmer J.M."/>
        </authorList>
    </citation>
    <scope>NUCLEOTIDE SEQUENCE [LARGE SCALE GENOMIC DNA]</scope>
    <source>
        <strain evidence="1 2">XC_2019</strain>
        <tissue evidence="1">Muscle</tissue>
    </source>
</reference>
<evidence type="ECO:0000313" key="1">
    <source>
        <dbReference type="EMBL" id="MEQ2193740.1"/>
    </source>
</evidence>
<organism evidence="1 2">
    <name type="scientific">Xenoophorus captivus</name>
    <dbReference type="NCBI Taxonomy" id="1517983"/>
    <lineage>
        <taxon>Eukaryota</taxon>
        <taxon>Metazoa</taxon>
        <taxon>Chordata</taxon>
        <taxon>Craniata</taxon>
        <taxon>Vertebrata</taxon>
        <taxon>Euteleostomi</taxon>
        <taxon>Actinopterygii</taxon>
        <taxon>Neopterygii</taxon>
        <taxon>Teleostei</taxon>
        <taxon>Neoteleostei</taxon>
        <taxon>Acanthomorphata</taxon>
        <taxon>Ovalentaria</taxon>
        <taxon>Atherinomorphae</taxon>
        <taxon>Cyprinodontiformes</taxon>
        <taxon>Goodeidae</taxon>
        <taxon>Xenoophorus</taxon>
    </lineage>
</organism>
<protein>
    <submittedName>
        <fullName evidence="1">Uncharacterized protein</fullName>
    </submittedName>
</protein>
<name>A0ABV0QD53_9TELE</name>
<accession>A0ABV0QD53</accession>
<gene>
    <name evidence="1" type="ORF">XENOCAPTIV_011900</name>
</gene>
<feature type="non-terminal residue" evidence="1">
    <location>
        <position position="1"/>
    </location>
</feature>
<evidence type="ECO:0000313" key="2">
    <source>
        <dbReference type="Proteomes" id="UP001434883"/>
    </source>
</evidence>
<comment type="caution">
    <text evidence="1">The sequence shown here is derived from an EMBL/GenBank/DDBJ whole genome shotgun (WGS) entry which is preliminary data.</text>
</comment>
<dbReference type="EMBL" id="JAHRIN010008655">
    <property type="protein sequence ID" value="MEQ2193740.1"/>
    <property type="molecule type" value="Genomic_DNA"/>
</dbReference>
<keyword evidence="2" id="KW-1185">Reference proteome</keyword>
<sequence>LNQSRVTDLWRTFTLQARTTAAPVIASLATWAPTVNARRARPAACTSAPAGKARASRSAVEEASAAATSVSATSRSLGRSMAASASAMTSPARGIKASSAQSSVSCVKRTVLLGGSIWGRQILLCSQYIGSRTTVRDLKARPSANGCLCETTERPLCQQGQPWLDPNGTVLAGICQAEQRSKQSEQSRMVNVQMQTDCFY</sequence>
<dbReference type="Proteomes" id="UP001434883">
    <property type="component" value="Unassembled WGS sequence"/>
</dbReference>